<keyword evidence="3" id="KW-1185">Reference proteome</keyword>
<feature type="signal peptide" evidence="1">
    <location>
        <begin position="1"/>
        <end position="19"/>
    </location>
</feature>
<organism evidence="2 3">
    <name type="scientific">Diplogelasinospora grovesii</name>
    <dbReference type="NCBI Taxonomy" id="303347"/>
    <lineage>
        <taxon>Eukaryota</taxon>
        <taxon>Fungi</taxon>
        <taxon>Dikarya</taxon>
        <taxon>Ascomycota</taxon>
        <taxon>Pezizomycotina</taxon>
        <taxon>Sordariomycetes</taxon>
        <taxon>Sordariomycetidae</taxon>
        <taxon>Sordariales</taxon>
        <taxon>Diplogelasinosporaceae</taxon>
        <taxon>Diplogelasinospora</taxon>
    </lineage>
</organism>
<accession>A0AAN6N087</accession>
<dbReference type="Proteomes" id="UP001303473">
    <property type="component" value="Unassembled WGS sequence"/>
</dbReference>
<reference evidence="3" key="1">
    <citation type="journal article" date="2023" name="Mol. Phylogenet. Evol.">
        <title>Genome-scale phylogeny and comparative genomics of the fungal order Sordariales.</title>
        <authorList>
            <person name="Hensen N."/>
            <person name="Bonometti L."/>
            <person name="Westerberg I."/>
            <person name="Brannstrom I.O."/>
            <person name="Guillou S."/>
            <person name="Cros-Aarteil S."/>
            <person name="Calhoun S."/>
            <person name="Haridas S."/>
            <person name="Kuo A."/>
            <person name="Mondo S."/>
            <person name="Pangilinan J."/>
            <person name="Riley R."/>
            <person name="LaButti K."/>
            <person name="Andreopoulos B."/>
            <person name="Lipzen A."/>
            <person name="Chen C."/>
            <person name="Yan M."/>
            <person name="Daum C."/>
            <person name="Ng V."/>
            <person name="Clum A."/>
            <person name="Steindorff A."/>
            <person name="Ohm R.A."/>
            <person name="Martin F."/>
            <person name="Silar P."/>
            <person name="Natvig D.O."/>
            <person name="Lalanne C."/>
            <person name="Gautier V."/>
            <person name="Ament-Velasquez S.L."/>
            <person name="Kruys A."/>
            <person name="Hutchinson M.I."/>
            <person name="Powell A.J."/>
            <person name="Barry K."/>
            <person name="Miller A.N."/>
            <person name="Grigoriev I.V."/>
            <person name="Debuchy R."/>
            <person name="Gladieux P."/>
            <person name="Hiltunen Thoren M."/>
            <person name="Johannesson H."/>
        </authorList>
    </citation>
    <scope>NUCLEOTIDE SEQUENCE [LARGE SCALE GENOMIC DNA]</scope>
    <source>
        <strain evidence="3">CBS 340.73</strain>
    </source>
</reference>
<feature type="chain" id="PRO_5042868070" evidence="1">
    <location>
        <begin position="20"/>
        <end position="464"/>
    </location>
</feature>
<proteinExistence type="predicted"/>
<evidence type="ECO:0000256" key="1">
    <source>
        <dbReference type="SAM" id="SignalP"/>
    </source>
</evidence>
<gene>
    <name evidence="2" type="ORF">QBC46DRAFT_358521</name>
</gene>
<protein>
    <submittedName>
        <fullName evidence="2">Uncharacterized protein</fullName>
    </submittedName>
</protein>
<evidence type="ECO:0000313" key="2">
    <source>
        <dbReference type="EMBL" id="KAK3935112.1"/>
    </source>
</evidence>
<sequence>MASLSLLSIFGLLPVACLAVVTIQDPSDVIPPSAWAADNAIVPDYNVPFIATQPSPIQAAYTYDSRKKSVSVDHQSYTVNKNDTSVILVTDGAKFDASYIDVLKYGYSSNLLTASFYGFNAAVNVANGSEATLKNVNITVHNGAANIYSYGTGTVVHVDNAWLYSSGPVSHGLYASGNGTIIAHNVQQFSGGMRSSSFSGDSPVGDVYVYNSVAHAAGVGSATFYALGTIYAENVQSISEKGPVVFMDGAQNATLINCDSTAGLLGGVAIFSSQIRTSGASLKLKNSRITTLGKTMPGLWFGNTIINVDIDTTEINTQSGVLVTANYSQITQDFDYYAGYADNNNLLPALVYATVSESKLKGDLVAYNGSYISWKLQDHTSWTGAAYDGASAGKAGTFDVALDSSSNWTLTKDTKVQNFTDGDRTLGNIQSAGFTLYYNASAGQSKWLGGKTVKLNGGGVAKPL</sequence>
<name>A0AAN6N087_9PEZI</name>
<dbReference type="EMBL" id="MU853941">
    <property type="protein sequence ID" value="KAK3935112.1"/>
    <property type="molecule type" value="Genomic_DNA"/>
</dbReference>
<evidence type="ECO:0000313" key="3">
    <source>
        <dbReference type="Proteomes" id="UP001303473"/>
    </source>
</evidence>
<keyword evidence="1" id="KW-0732">Signal</keyword>
<dbReference type="AlphaFoldDB" id="A0AAN6N087"/>
<comment type="caution">
    <text evidence="2">The sequence shown here is derived from an EMBL/GenBank/DDBJ whole genome shotgun (WGS) entry which is preliminary data.</text>
</comment>